<gene>
    <name evidence="1" type="ORF">PSTG_18710</name>
</gene>
<name>A0A0L0ULM8_9BASI</name>
<comment type="caution">
    <text evidence="1">The sequence shown here is derived from an EMBL/GenBank/DDBJ whole genome shotgun (WGS) entry which is preliminary data.</text>
</comment>
<evidence type="ECO:0000313" key="2">
    <source>
        <dbReference type="Proteomes" id="UP000054564"/>
    </source>
</evidence>
<dbReference type="AlphaFoldDB" id="A0A0L0ULM8"/>
<evidence type="ECO:0000313" key="1">
    <source>
        <dbReference type="EMBL" id="KNE87896.1"/>
    </source>
</evidence>
<feature type="non-terminal residue" evidence="1">
    <location>
        <position position="60"/>
    </location>
</feature>
<organism evidence="1 2">
    <name type="scientific">Puccinia striiformis f. sp. tritici PST-78</name>
    <dbReference type="NCBI Taxonomy" id="1165861"/>
    <lineage>
        <taxon>Eukaryota</taxon>
        <taxon>Fungi</taxon>
        <taxon>Dikarya</taxon>
        <taxon>Basidiomycota</taxon>
        <taxon>Pucciniomycotina</taxon>
        <taxon>Pucciniomycetes</taxon>
        <taxon>Pucciniales</taxon>
        <taxon>Pucciniaceae</taxon>
        <taxon>Puccinia</taxon>
    </lineage>
</organism>
<accession>A0A0L0ULM8</accession>
<sequence>MAIKPNDERVDSFFNYFDKNYISLESKFQPAIWADFSNSLMRTTNACESFHSKLNGMFYS</sequence>
<reference evidence="2" key="1">
    <citation type="submission" date="2014-03" db="EMBL/GenBank/DDBJ databases">
        <title>The Genome Sequence of Puccinia striiformis f. sp. tritici PST-78.</title>
        <authorList>
            <consortium name="The Broad Institute Genome Sequencing Platform"/>
            <person name="Cuomo C."/>
            <person name="Hulbert S."/>
            <person name="Chen X."/>
            <person name="Walker B."/>
            <person name="Young S.K."/>
            <person name="Zeng Q."/>
            <person name="Gargeya S."/>
            <person name="Fitzgerald M."/>
            <person name="Haas B."/>
            <person name="Abouelleil A."/>
            <person name="Alvarado L."/>
            <person name="Arachchi H.M."/>
            <person name="Berlin A.M."/>
            <person name="Chapman S.B."/>
            <person name="Goldberg J."/>
            <person name="Griggs A."/>
            <person name="Gujja S."/>
            <person name="Hansen M."/>
            <person name="Howarth C."/>
            <person name="Imamovic A."/>
            <person name="Larimer J."/>
            <person name="McCowan C."/>
            <person name="Montmayeur A."/>
            <person name="Murphy C."/>
            <person name="Neiman D."/>
            <person name="Pearson M."/>
            <person name="Priest M."/>
            <person name="Roberts A."/>
            <person name="Saif S."/>
            <person name="Shea T."/>
            <person name="Sisk P."/>
            <person name="Sykes S."/>
            <person name="Wortman J."/>
            <person name="Nusbaum C."/>
            <person name="Birren B."/>
        </authorList>
    </citation>
    <scope>NUCLEOTIDE SEQUENCE [LARGE SCALE GENOMIC DNA]</scope>
    <source>
        <strain evidence="2">race PST-78</strain>
    </source>
</reference>
<keyword evidence="2" id="KW-1185">Reference proteome</keyword>
<dbReference type="Proteomes" id="UP000054564">
    <property type="component" value="Unassembled WGS sequence"/>
</dbReference>
<evidence type="ECO:0008006" key="3">
    <source>
        <dbReference type="Google" id="ProtNLM"/>
    </source>
</evidence>
<protein>
    <recommendedName>
        <fullName evidence="3">MULE transposase domain-containing protein</fullName>
    </recommendedName>
</protein>
<proteinExistence type="predicted"/>
<dbReference type="EMBL" id="AJIL01003774">
    <property type="protein sequence ID" value="KNE87896.1"/>
    <property type="molecule type" value="Genomic_DNA"/>
</dbReference>